<dbReference type="GO" id="GO:0009015">
    <property type="term" value="F:N-succinylarginine dihydrolase activity"/>
    <property type="evidence" value="ECO:0007669"/>
    <property type="project" value="UniProtKB-EC"/>
</dbReference>
<comment type="catalytic activity">
    <reaction evidence="3">
        <text>N(2)-succinyl-L-arginine + 2 H2O + 2 H(+) = N(2)-succinyl-L-ornithine + 2 NH4(+) + CO2</text>
        <dbReference type="Rhea" id="RHEA:19533"/>
        <dbReference type="ChEBI" id="CHEBI:15377"/>
        <dbReference type="ChEBI" id="CHEBI:15378"/>
        <dbReference type="ChEBI" id="CHEBI:16526"/>
        <dbReference type="ChEBI" id="CHEBI:28938"/>
        <dbReference type="ChEBI" id="CHEBI:58241"/>
        <dbReference type="ChEBI" id="CHEBI:58514"/>
        <dbReference type="EC" id="3.5.3.23"/>
    </reaction>
</comment>
<dbReference type="PANTHER" id="PTHR30420:SF2">
    <property type="entry name" value="N-SUCCINYLARGININE DIHYDROLASE"/>
    <property type="match status" value="1"/>
</dbReference>
<comment type="function">
    <text evidence="3">Catalyzes the hydrolysis of N(2)-succinylarginine into N(2)-succinylornithine, ammonia and CO(2).</text>
</comment>
<feature type="active site" description="Nucleophile" evidence="3">
    <location>
        <position position="368"/>
    </location>
</feature>
<comment type="pathway">
    <text evidence="3">Amino-acid degradation; L-arginine degradation via AST pathway; L-glutamate and succinate from L-arginine: step 2/5.</text>
</comment>
<dbReference type="InterPro" id="IPR007079">
    <property type="entry name" value="SuccinylArg_d-Hdrlase_AstB"/>
</dbReference>
<feature type="binding site" evidence="3">
    <location>
        <position position="110"/>
    </location>
    <ligand>
        <name>substrate</name>
    </ligand>
</feature>
<feature type="binding site" evidence="3">
    <location>
        <position position="249"/>
    </location>
    <ligand>
        <name>substrate</name>
    </ligand>
</feature>
<evidence type="ECO:0000256" key="2">
    <source>
        <dbReference type="ARBA" id="ARBA00022801"/>
    </source>
</evidence>
<protein>
    <recommendedName>
        <fullName evidence="3 4">N-succinylarginine dihydrolase</fullName>
        <ecNumber evidence="3 4">3.5.3.23</ecNumber>
    </recommendedName>
</protein>
<keyword evidence="2 3" id="KW-0378">Hydrolase</keyword>
<keyword evidence="6" id="KW-1185">Reference proteome</keyword>
<comment type="similarity">
    <text evidence="3">Belongs to the succinylarginine dihydrolase family.</text>
</comment>
<accession>A0ABV7MDJ4</accession>
<proteinExistence type="inferred from homology"/>
<dbReference type="NCBIfam" id="NF009789">
    <property type="entry name" value="PRK13281.1"/>
    <property type="match status" value="1"/>
</dbReference>
<evidence type="ECO:0000313" key="5">
    <source>
        <dbReference type="EMBL" id="MFC3303526.1"/>
    </source>
</evidence>
<dbReference type="HAMAP" id="MF_01172">
    <property type="entry name" value="AstB"/>
    <property type="match status" value="1"/>
</dbReference>
<dbReference type="InterPro" id="IPR037031">
    <property type="entry name" value="AstB_sf"/>
</dbReference>
<evidence type="ECO:0000256" key="1">
    <source>
        <dbReference type="ARBA" id="ARBA00022503"/>
    </source>
</evidence>
<dbReference type="Proteomes" id="UP001595607">
    <property type="component" value="Unassembled WGS sequence"/>
</dbReference>
<feature type="active site" evidence="3">
    <location>
        <position position="173"/>
    </location>
</feature>
<dbReference type="Gene3D" id="3.75.10.20">
    <property type="entry name" value="Succinylarginine dihydrolase"/>
    <property type="match status" value="1"/>
</dbReference>
<evidence type="ECO:0000256" key="3">
    <source>
        <dbReference type="HAMAP-Rule" id="MF_01172"/>
    </source>
</evidence>
<dbReference type="NCBIfam" id="TIGR03241">
    <property type="entry name" value="arg_catab_astB"/>
    <property type="match status" value="1"/>
</dbReference>
<comment type="subunit">
    <text evidence="3">Homodimer.</text>
</comment>
<name>A0ABV7MDJ4_9PROT</name>
<evidence type="ECO:0000313" key="6">
    <source>
        <dbReference type="Proteomes" id="UP001595607"/>
    </source>
</evidence>
<organism evidence="5 6">
    <name type="scientific">Parvularcula lutaonensis</name>
    <dbReference type="NCBI Taxonomy" id="491923"/>
    <lineage>
        <taxon>Bacteria</taxon>
        <taxon>Pseudomonadati</taxon>
        <taxon>Pseudomonadota</taxon>
        <taxon>Alphaproteobacteria</taxon>
        <taxon>Parvularculales</taxon>
        <taxon>Parvularculaceae</taxon>
        <taxon>Parvularcula</taxon>
    </lineage>
</organism>
<keyword evidence="1 3" id="KW-0056">Arginine metabolism</keyword>
<feature type="binding site" evidence="3">
    <location>
        <position position="211"/>
    </location>
    <ligand>
        <name>substrate</name>
    </ligand>
</feature>
<gene>
    <name evidence="3 5" type="primary">astB</name>
    <name evidence="5" type="ORF">ACFONP_12380</name>
</gene>
<dbReference type="EMBL" id="JBHRVA010000003">
    <property type="protein sequence ID" value="MFC3303526.1"/>
    <property type="molecule type" value="Genomic_DNA"/>
</dbReference>
<evidence type="ECO:0000256" key="4">
    <source>
        <dbReference type="NCBIfam" id="TIGR03241"/>
    </source>
</evidence>
<dbReference type="PANTHER" id="PTHR30420">
    <property type="entry name" value="N-SUCCINYLARGININE DIHYDROLASE"/>
    <property type="match status" value="1"/>
</dbReference>
<dbReference type="SUPFAM" id="SSF55909">
    <property type="entry name" value="Pentein"/>
    <property type="match status" value="1"/>
</dbReference>
<reference evidence="6" key="1">
    <citation type="journal article" date="2019" name="Int. J. Syst. Evol. Microbiol.">
        <title>The Global Catalogue of Microorganisms (GCM) 10K type strain sequencing project: providing services to taxonomists for standard genome sequencing and annotation.</title>
        <authorList>
            <consortium name="The Broad Institute Genomics Platform"/>
            <consortium name="The Broad Institute Genome Sequencing Center for Infectious Disease"/>
            <person name="Wu L."/>
            <person name="Ma J."/>
        </authorList>
    </citation>
    <scope>NUCLEOTIDE SEQUENCE [LARGE SCALE GENOMIC DNA]</scope>
    <source>
        <strain evidence="6">KCTC 22245</strain>
    </source>
</reference>
<dbReference type="RefSeq" id="WP_189576171.1">
    <property type="nucleotide sequence ID" value="NZ_BMXU01000002.1"/>
</dbReference>
<feature type="active site" evidence="3">
    <location>
        <position position="247"/>
    </location>
</feature>
<dbReference type="EC" id="3.5.3.23" evidence="3 4"/>
<feature type="binding site" evidence="3">
    <location>
        <begin position="19"/>
        <end position="28"/>
    </location>
    <ligand>
        <name>substrate</name>
    </ligand>
</feature>
<feature type="binding site" evidence="3">
    <location>
        <position position="362"/>
    </location>
    <ligand>
        <name>substrate</name>
    </ligand>
</feature>
<dbReference type="Pfam" id="PF04996">
    <property type="entry name" value="AstB"/>
    <property type="match status" value="1"/>
</dbReference>
<sequence>MSVKEVNFDGLVGPTHNYGGLSLGNVASMKSQETPSNPKEAALQGLAKMRRMVEMGFTQGFIPPHDRPHVETLRGFGFTGTDAEVVEKAGRDAPMLLRNVSSASAMWTANAATVTPSKDSADGKVHFTPANLRAMFHRSIEHPQTEHFLRTAFDGERFAVHPAIPGGGEMGDEGAANHGRLCADHSGQGLHLYTFGRSAFEKRMGAKYPARQAIEASQAIAMSHGTAADHTVYMKQADEAIDAGAFHNDVVAVANGPVLLYHERAYENTEATLDEIRRKADALGFEPIFIEVPGDEVSLNDAIVSYLFNSQLLTKPDGSMMLLLPTEAEENERTRSWCERAVASNGPIAETLFMDLRQSMRNGGGPACLRLRVALDEAELAAMHHGFLVDEEKIARLESWVSKHYRDRLTPDDLRDPELLDANRTALDELTQIMGAPGLYAFQRS</sequence>
<feature type="binding site" evidence="3">
    <location>
        <begin position="137"/>
        <end position="138"/>
    </location>
    <ligand>
        <name>substrate</name>
    </ligand>
</feature>
<comment type="caution">
    <text evidence="5">The sequence shown here is derived from an EMBL/GenBank/DDBJ whole genome shotgun (WGS) entry which is preliminary data.</text>
</comment>